<evidence type="ECO:0000313" key="2">
    <source>
        <dbReference type="EMBL" id="JAV86755.1"/>
    </source>
</evidence>
<reference evidence="3 4" key="2">
    <citation type="journal article" date="2018" name="Elife">
        <title>Firefly genomes illuminate parallel origins of bioluminescence in beetles.</title>
        <authorList>
            <person name="Fallon T.R."/>
            <person name="Lower S.E."/>
            <person name="Chang C.H."/>
            <person name="Bessho-Uehara M."/>
            <person name="Martin G.J."/>
            <person name="Bewick A.J."/>
            <person name="Behringer M."/>
            <person name="Debat H.J."/>
            <person name="Wong I."/>
            <person name="Day J.C."/>
            <person name="Suvorov A."/>
            <person name="Silva C.J."/>
            <person name="Stanger-Hall K.F."/>
            <person name="Hall D.W."/>
            <person name="Schmitz R.J."/>
            <person name="Nelson D.R."/>
            <person name="Lewis S.M."/>
            <person name="Shigenobu S."/>
            <person name="Bybee S.M."/>
            <person name="Larracuente A.M."/>
            <person name="Oba Y."/>
            <person name="Weng J.K."/>
        </authorList>
    </citation>
    <scope>NUCLEOTIDE SEQUENCE [LARGE SCALE GENOMIC DNA]</scope>
    <source>
        <strain evidence="3">1611_PpyrPB1</strain>
        <tissue evidence="3">Whole body</tissue>
    </source>
</reference>
<dbReference type="OrthoDB" id="6773460at2759"/>
<dbReference type="Gene3D" id="1.10.238.20">
    <property type="entry name" value="Pheromone/general odorant binding protein domain"/>
    <property type="match status" value="1"/>
</dbReference>
<dbReference type="InterPro" id="IPR036728">
    <property type="entry name" value="PBP_GOBP_sf"/>
</dbReference>
<feature type="signal peptide" evidence="1">
    <location>
        <begin position="1"/>
        <end position="20"/>
    </location>
</feature>
<dbReference type="Proteomes" id="UP000327044">
    <property type="component" value="Unassembled WGS sequence"/>
</dbReference>
<sequence>MKLTLAVLCVFIASSSKVIARSVPKTYLEPLDLHCLPKIDKSGLDYNEKGYIAEGNDDVNEMVRCSWSKIGLLRENGEIDLYKLQRTLENHLVDMYDNYVRTYLAAKTISDCENVKGDSVGDTCVKMSNCIHTRVEVNAQRLKEEKED</sequence>
<keyword evidence="4" id="KW-1185">Reference proteome</keyword>
<dbReference type="InterPro" id="IPR006170">
    <property type="entry name" value="PBP/GOBP"/>
</dbReference>
<accession>A0A1Y1MQK1</accession>
<dbReference type="SUPFAM" id="SSF47565">
    <property type="entry name" value="Insect pheromone/odorant-binding proteins"/>
    <property type="match status" value="1"/>
</dbReference>
<evidence type="ECO:0000256" key="1">
    <source>
        <dbReference type="SAM" id="SignalP"/>
    </source>
</evidence>
<reference evidence="2" key="1">
    <citation type="journal article" date="2016" name="Sci. Rep.">
        <title>Molecular characterization of firefly nuptial gifts: a multi-omics approach sheds light on postcopulatory sexual selection.</title>
        <authorList>
            <person name="Al-Wathiqui N."/>
            <person name="Fallon T.R."/>
            <person name="South A."/>
            <person name="Weng J.K."/>
            <person name="Lewis S.M."/>
        </authorList>
    </citation>
    <scope>NUCLEOTIDE SEQUENCE</scope>
</reference>
<keyword evidence="1" id="KW-0732">Signal</keyword>
<evidence type="ECO:0000313" key="3">
    <source>
        <dbReference type="EMBL" id="KAB0793504.1"/>
    </source>
</evidence>
<dbReference type="Pfam" id="PF01395">
    <property type="entry name" value="PBP_GOBP"/>
    <property type="match status" value="1"/>
</dbReference>
<feature type="chain" id="PRO_5036029928" evidence="1">
    <location>
        <begin position="21"/>
        <end position="148"/>
    </location>
</feature>
<dbReference type="EMBL" id="GEZM01027402">
    <property type="protein sequence ID" value="JAV86755.1"/>
    <property type="molecule type" value="Transcribed_RNA"/>
</dbReference>
<reference evidence="3" key="3">
    <citation type="submission" date="2019-08" db="EMBL/GenBank/DDBJ databases">
        <authorList>
            <consortium name="Photinus pyralis genome working group"/>
            <person name="Fallon T.R."/>
            <person name="Sander Lower S.E."/>
            <person name="Weng J.-K."/>
        </authorList>
    </citation>
    <scope>NUCLEOTIDE SEQUENCE</scope>
    <source>
        <strain evidence="3">1611_PpyrPB1</strain>
        <tissue evidence="3">Whole body</tissue>
    </source>
</reference>
<dbReference type="InParanoid" id="A0A1Y1MQK1"/>
<dbReference type="EMBL" id="VVIM01000009">
    <property type="protein sequence ID" value="KAB0793504.1"/>
    <property type="molecule type" value="Genomic_DNA"/>
</dbReference>
<organism evidence="2">
    <name type="scientific">Photinus pyralis</name>
    <name type="common">Common eastern firefly</name>
    <name type="synonym">Lampyris pyralis</name>
    <dbReference type="NCBI Taxonomy" id="7054"/>
    <lineage>
        <taxon>Eukaryota</taxon>
        <taxon>Metazoa</taxon>
        <taxon>Ecdysozoa</taxon>
        <taxon>Arthropoda</taxon>
        <taxon>Hexapoda</taxon>
        <taxon>Insecta</taxon>
        <taxon>Pterygota</taxon>
        <taxon>Neoptera</taxon>
        <taxon>Endopterygota</taxon>
        <taxon>Coleoptera</taxon>
        <taxon>Polyphaga</taxon>
        <taxon>Elateriformia</taxon>
        <taxon>Elateroidea</taxon>
        <taxon>Lampyridae</taxon>
        <taxon>Lampyrinae</taxon>
        <taxon>Photinus</taxon>
    </lineage>
</organism>
<dbReference type="GO" id="GO:0005549">
    <property type="term" value="F:odorant binding"/>
    <property type="evidence" value="ECO:0007669"/>
    <property type="project" value="InterPro"/>
</dbReference>
<gene>
    <name evidence="3" type="ORF">PPYR_13124</name>
</gene>
<dbReference type="AlphaFoldDB" id="A0A1Y1MQK1"/>
<protein>
    <submittedName>
        <fullName evidence="2">Uncharacterized protein</fullName>
    </submittedName>
</protein>
<evidence type="ECO:0000313" key="4">
    <source>
        <dbReference type="Proteomes" id="UP000327044"/>
    </source>
</evidence>
<proteinExistence type="predicted"/>
<name>A0A1Y1MQK1_PHOPY</name>